<sequence>MYSPRTPDSANTGSLGTRTRTSIRRLFRTKSTVENLATPQPADPVPKAPVSVIQSPPRMFRSQTFERPSSSRSTKSVRNIFSSAKHRISLRPSTLFKPKSASVPNDPPRHQTPDIMPRQYGAFSLDNRNMQPVQEQKQHAREQSYVASEYKHACHPPVPTTPLPAVPCTPPASSLSSSSPPPPTPAEQAKSPGAFSSKSLGLRSLDFEYNELCVNGLLPATPPTTTSDVTTLPLLGAESADCTAIDMSWIEQGPLVTPYIPAAEDQMVNMVDIRSLDKLDSAHETLLPSDAIPLACRNPSALNDRCPYYTLVSHCEPPVLLDVAALIGSLGSVSRISTYALKSSAADRQFVVNDIDELLRELGFADEFIQGADVESIDSDEYPPLGTDSDVFSLKEIDELIEQLGNADFAQIITANSPRAECRQISASVEPVDIVSIVCCLGSVETIVASSVPQIAAPVEPVDIMLMIRCLGCVEYVVASSVPQITAPVEPLDLEAVVGCLGCVEYVVANSVPRVVCPVEPVEPVDIAATVRCLGSVEYVVASSVPQVTAPAKSIDIDSTIRRLGRIERIIASSVPRIAIQPKPIDIASTIRRLGRVENIVSNSVPQICRSHEPELPSDVVTESIVFDSAMLIFNLGRIVEPDLLSRLPPAHVIGELGNVDNVVLSAMPAIPSKSIKQPLVSPDYTPADIISELGNVNGIIPVTPRSKPFDSAALVRRLGNANHALSLLVPKPLTLAIPDSPALYVPDIIAELGGVYSPDFMVHGMERVHKSSARAMAEATEIPDSFGFKYKKQFLPALSPAPTSSMARPMDVDEHLRQAHSRSVSCVSTDASDSIGNIARLITALRIPPIIVSRPFLGPLRNVLFSDLC</sequence>
<feature type="compositionally biased region" description="Pro residues" evidence="1">
    <location>
        <begin position="156"/>
        <end position="170"/>
    </location>
</feature>
<name>A0A9W7XYS6_9FUNG</name>
<dbReference type="OrthoDB" id="5599311at2759"/>
<gene>
    <name evidence="2" type="ORF">LPJ53_002125</name>
</gene>
<organism evidence="2 3">
    <name type="scientific">Coemansia erecta</name>
    <dbReference type="NCBI Taxonomy" id="147472"/>
    <lineage>
        <taxon>Eukaryota</taxon>
        <taxon>Fungi</taxon>
        <taxon>Fungi incertae sedis</taxon>
        <taxon>Zoopagomycota</taxon>
        <taxon>Kickxellomycotina</taxon>
        <taxon>Kickxellomycetes</taxon>
        <taxon>Kickxellales</taxon>
        <taxon>Kickxellaceae</taxon>
        <taxon>Coemansia</taxon>
    </lineage>
</organism>
<protein>
    <submittedName>
        <fullName evidence="2">Uncharacterized protein</fullName>
    </submittedName>
</protein>
<evidence type="ECO:0000313" key="3">
    <source>
        <dbReference type="Proteomes" id="UP001149813"/>
    </source>
</evidence>
<feature type="region of interest" description="Disordered" evidence="1">
    <location>
        <begin position="156"/>
        <end position="197"/>
    </location>
</feature>
<reference evidence="2" key="1">
    <citation type="submission" date="2022-07" db="EMBL/GenBank/DDBJ databases">
        <title>Phylogenomic reconstructions and comparative analyses of Kickxellomycotina fungi.</title>
        <authorList>
            <person name="Reynolds N.K."/>
            <person name="Stajich J.E."/>
            <person name="Barry K."/>
            <person name="Grigoriev I.V."/>
            <person name="Crous P."/>
            <person name="Smith M.E."/>
        </authorList>
    </citation>
    <scope>NUCLEOTIDE SEQUENCE</scope>
    <source>
        <strain evidence="2">NBRC 32514</strain>
    </source>
</reference>
<keyword evidence="3" id="KW-1185">Reference proteome</keyword>
<comment type="caution">
    <text evidence="2">The sequence shown here is derived from an EMBL/GenBank/DDBJ whole genome shotgun (WGS) entry which is preliminary data.</text>
</comment>
<feature type="region of interest" description="Disordered" evidence="1">
    <location>
        <begin position="89"/>
        <end position="114"/>
    </location>
</feature>
<proteinExistence type="predicted"/>
<dbReference type="Proteomes" id="UP001149813">
    <property type="component" value="Unassembled WGS sequence"/>
</dbReference>
<accession>A0A9W7XYS6</accession>
<dbReference type="EMBL" id="JANBOJ010000062">
    <property type="protein sequence ID" value="KAJ1723556.1"/>
    <property type="molecule type" value="Genomic_DNA"/>
</dbReference>
<dbReference type="AlphaFoldDB" id="A0A9W7XYS6"/>
<feature type="compositionally biased region" description="Polar residues" evidence="1">
    <location>
        <begin position="1"/>
        <end position="20"/>
    </location>
</feature>
<feature type="compositionally biased region" description="Polar residues" evidence="1">
    <location>
        <begin position="29"/>
        <end position="38"/>
    </location>
</feature>
<feature type="compositionally biased region" description="Polar residues" evidence="1">
    <location>
        <begin position="61"/>
        <end position="76"/>
    </location>
</feature>
<feature type="region of interest" description="Disordered" evidence="1">
    <location>
        <begin position="1"/>
        <end position="76"/>
    </location>
</feature>
<evidence type="ECO:0000313" key="2">
    <source>
        <dbReference type="EMBL" id="KAJ1723556.1"/>
    </source>
</evidence>
<evidence type="ECO:0000256" key="1">
    <source>
        <dbReference type="SAM" id="MobiDB-lite"/>
    </source>
</evidence>